<accession>A0ABD2QAU7</accession>
<keyword evidence="1" id="KW-0812">Transmembrane</keyword>
<sequence>MHDLLKYLLCVTIHQLSLSRYVKTGLDDLIDYDAALQGNITQPSGILQLVPRETVLSFVLLSFLFGLCFMGIYYLYAHPSGEIRLCVPCEELRLDLSDEPHSE</sequence>
<gene>
    <name evidence="2" type="ORF">Ciccas_005003</name>
</gene>
<keyword evidence="1" id="KW-1133">Transmembrane helix</keyword>
<dbReference type="EMBL" id="JBJKFK010000554">
    <property type="protein sequence ID" value="KAL3316357.1"/>
    <property type="molecule type" value="Genomic_DNA"/>
</dbReference>
<proteinExistence type="predicted"/>
<dbReference type="Proteomes" id="UP001626550">
    <property type="component" value="Unassembled WGS sequence"/>
</dbReference>
<name>A0ABD2QAU7_9PLAT</name>
<protein>
    <submittedName>
        <fullName evidence="2">Uncharacterized protein</fullName>
    </submittedName>
</protein>
<keyword evidence="3" id="KW-1185">Reference proteome</keyword>
<evidence type="ECO:0000256" key="1">
    <source>
        <dbReference type="SAM" id="Phobius"/>
    </source>
</evidence>
<evidence type="ECO:0000313" key="2">
    <source>
        <dbReference type="EMBL" id="KAL3316357.1"/>
    </source>
</evidence>
<comment type="caution">
    <text evidence="2">The sequence shown here is derived from an EMBL/GenBank/DDBJ whole genome shotgun (WGS) entry which is preliminary data.</text>
</comment>
<reference evidence="2 3" key="1">
    <citation type="submission" date="2024-11" db="EMBL/GenBank/DDBJ databases">
        <title>Adaptive evolution of stress response genes in parasites aligns with host niche diversity.</title>
        <authorList>
            <person name="Hahn C."/>
            <person name="Resl P."/>
        </authorList>
    </citation>
    <scope>NUCLEOTIDE SEQUENCE [LARGE SCALE GENOMIC DNA]</scope>
    <source>
        <strain evidence="2">EGGRZ-B1_66</strain>
        <tissue evidence="2">Body</tissue>
    </source>
</reference>
<keyword evidence="1" id="KW-0472">Membrane</keyword>
<organism evidence="2 3">
    <name type="scientific">Cichlidogyrus casuarinus</name>
    <dbReference type="NCBI Taxonomy" id="1844966"/>
    <lineage>
        <taxon>Eukaryota</taxon>
        <taxon>Metazoa</taxon>
        <taxon>Spiralia</taxon>
        <taxon>Lophotrochozoa</taxon>
        <taxon>Platyhelminthes</taxon>
        <taxon>Monogenea</taxon>
        <taxon>Monopisthocotylea</taxon>
        <taxon>Dactylogyridea</taxon>
        <taxon>Ancyrocephalidae</taxon>
        <taxon>Cichlidogyrus</taxon>
    </lineage>
</organism>
<dbReference type="AlphaFoldDB" id="A0ABD2QAU7"/>
<feature type="transmembrane region" description="Helical" evidence="1">
    <location>
        <begin position="55"/>
        <end position="76"/>
    </location>
</feature>
<evidence type="ECO:0000313" key="3">
    <source>
        <dbReference type="Proteomes" id="UP001626550"/>
    </source>
</evidence>